<gene>
    <name evidence="2" type="ORF">AMJAP_2240</name>
</gene>
<evidence type="ECO:0000256" key="1">
    <source>
        <dbReference type="ARBA" id="ARBA00022679"/>
    </source>
</evidence>
<dbReference type="InterPro" id="IPR029063">
    <property type="entry name" value="SAM-dependent_MTases_sf"/>
</dbReference>
<dbReference type="GO" id="GO:0016740">
    <property type="term" value="F:transferase activity"/>
    <property type="evidence" value="ECO:0007669"/>
    <property type="project" value="UniProtKB-KW"/>
</dbReference>
<reference evidence="2 3" key="1">
    <citation type="journal article" date="2008" name="Int. J. Syst. Evol. Microbiol.">
        <title>Amphritea japonica sp. nov. and Amphritea balenae sp. nov., isolated from the sediment adjacent to sperm whale carcasses off Kagoshima, Japan.</title>
        <authorList>
            <person name="Miyazaki M."/>
            <person name="Nogi Y."/>
            <person name="Fujiwara Y."/>
            <person name="Kawato M."/>
            <person name="Nagahama T."/>
            <person name="Kubokawa K."/>
            <person name="Horikoshi K."/>
        </authorList>
    </citation>
    <scope>NUCLEOTIDE SEQUENCE [LARGE SCALE GENOMIC DNA]</scope>
    <source>
        <strain evidence="2 3">ATCC BAA-1530</strain>
    </source>
</reference>
<dbReference type="PANTHER" id="PTHR43861:SF3">
    <property type="entry name" value="PUTATIVE (AFU_ORTHOLOGUE AFUA_2G14390)-RELATED"/>
    <property type="match status" value="1"/>
</dbReference>
<evidence type="ECO:0000313" key="3">
    <source>
        <dbReference type="Proteomes" id="UP000595663"/>
    </source>
</evidence>
<evidence type="ECO:0000313" key="2">
    <source>
        <dbReference type="EMBL" id="BBB26830.1"/>
    </source>
</evidence>
<dbReference type="Gene3D" id="3.40.50.150">
    <property type="entry name" value="Vaccinia Virus protein VP39"/>
    <property type="match status" value="1"/>
</dbReference>
<dbReference type="EMBL" id="AP014545">
    <property type="protein sequence ID" value="BBB26830.1"/>
    <property type="molecule type" value="Genomic_DNA"/>
</dbReference>
<dbReference type="KEGG" id="ajp:AMJAP_2240"/>
<organism evidence="2 3">
    <name type="scientific">Amphritea japonica ATCC BAA-1530</name>
    <dbReference type="NCBI Taxonomy" id="1278309"/>
    <lineage>
        <taxon>Bacteria</taxon>
        <taxon>Pseudomonadati</taxon>
        <taxon>Pseudomonadota</taxon>
        <taxon>Gammaproteobacteria</taxon>
        <taxon>Oceanospirillales</taxon>
        <taxon>Oceanospirillaceae</taxon>
        <taxon>Amphritea</taxon>
    </lineage>
</organism>
<evidence type="ECO:0008006" key="4">
    <source>
        <dbReference type="Google" id="ProtNLM"/>
    </source>
</evidence>
<keyword evidence="1" id="KW-0808">Transferase</keyword>
<accession>A0A7R6ST15</accession>
<dbReference type="Pfam" id="PF13489">
    <property type="entry name" value="Methyltransf_23"/>
    <property type="match status" value="1"/>
</dbReference>
<sequence length="228" mass="25927">MQKTTEYLCRHHGGDGHKAAEKTIQSHAKNHDRDFQTFWHRHCDRQLSDKASVIDLGCGPGLWLNELAALYPNARLTGIELAPYMLDRINGLATNINIIIDDLNNPTVDIPVHSVDVVLANLLIHELHQPVTLFSKLRSWLKPGSVLILCDMVRQPLADYLEHQYADINLGSHTPDYEALTNAFQHFQEHNRYHPEDLIQLLERCGFKVIESELFKNGRAVRIAAISV</sequence>
<dbReference type="Proteomes" id="UP000595663">
    <property type="component" value="Chromosome"/>
</dbReference>
<dbReference type="CDD" id="cd02440">
    <property type="entry name" value="AdoMet_MTases"/>
    <property type="match status" value="1"/>
</dbReference>
<dbReference type="OrthoDB" id="5794052at2"/>
<protein>
    <recommendedName>
        <fullName evidence="4">Methyltransferase type 11 domain-containing protein</fullName>
    </recommendedName>
</protein>
<keyword evidence="3" id="KW-1185">Reference proteome</keyword>
<name>A0A7R6ST15_9GAMM</name>
<dbReference type="AlphaFoldDB" id="A0A7R6ST15"/>
<dbReference type="RefSeq" id="WP_019620379.1">
    <property type="nucleotide sequence ID" value="NZ_AP014545.1"/>
</dbReference>
<proteinExistence type="predicted"/>
<dbReference type="SUPFAM" id="SSF53335">
    <property type="entry name" value="S-adenosyl-L-methionine-dependent methyltransferases"/>
    <property type="match status" value="1"/>
</dbReference>
<dbReference type="PANTHER" id="PTHR43861">
    <property type="entry name" value="TRANS-ACONITATE 2-METHYLTRANSFERASE-RELATED"/>
    <property type="match status" value="1"/>
</dbReference>